<proteinExistence type="predicted"/>
<feature type="non-terminal residue" evidence="1">
    <location>
        <position position="95"/>
    </location>
</feature>
<dbReference type="Proteomes" id="UP000789595">
    <property type="component" value="Unassembled WGS sequence"/>
</dbReference>
<name>A0A8J2SSS6_9STRA</name>
<keyword evidence="2" id="KW-1185">Reference proteome</keyword>
<sequence>MMHPRVRHKHVDYRTGEVSLTTSKRGARELVYFTRGRDGRAPFSFQTDYVPVMSVCCERVRVCVMGRASPAMYPLAYCFAGVSPPRNPFSKNKNW</sequence>
<comment type="caution">
    <text evidence="1">The sequence shown here is derived from an EMBL/GenBank/DDBJ whole genome shotgun (WGS) entry which is preliminary data.</text>
</comment>
<dbReference type="EMBL" id="CAKKNE010000004">
    <property type="protein sequence ID" value="CAH0373652.1"/>
    <property type="molecule type" value="Genomic_DNA"/>
</dbReference>
<evidence type="ECO:0000313" key="1">
    <source>
        <dbReference type="EMBL" id="CAH0373652.1"/>
    </source>
</evidence>
<dbReference type="AlphaFoldDB" id="A0A8J2SSS6"/>
<protein>
    <submittedName>
        <fullName evidence="1">Uncharacterized protein</fullName>
    </submittedName>
</protein>
<gene>
    <name evidence="1" type="ORF">PECAL_4P08700</name>
</gene>
<evidence type="ECO:0000313" key="2">
    <source>
        <dbReference type="Proteomes" id="UP000789595"/>
    </source>
</evidence>
<accession>A0A8J2SSS6</accession>
<reference evidence="1" key="1">
    <citation type="submission" date="2021-11" db="EMBL/GenBank/DDBJ databases">
        <authorList>
            <consortium name="Genoscope - CEA"/>
            <person name="William W."/>
        </authorList>
    </citation>
    <scope>NUCLEOTIDE SEQUENCE</scope>
</reference>
<organism evidence="1 2">
    <name type="scientific">Pelagomonas calceolata</name>
    <dbReference type="NCBI Taxonomy" id="35677"/>
    <lineage>
        <taxon>Eukaryota</taxon>
        <taxon>Sar</taxon>
        <taxon>Stramenopiles</taxon>
        <taxon>Ochrophyta</taxon>
        <taxon>Pelagophyceae</taxon>
        <taxon>Pelagomonadales</taxon>
        <taxon>Pelagomonadaceae</taxon>
        <taxon>Pelagomonas</taxon>
    </lineage>
</organism>